<organism evidence="6 7">
    <name type="scientific">Marinobacter zhanjiangensis</name>
    <dbReference type="NCBI Taxonomy" id="578215"/>
    <lineage>
        <taxon>Bacteria</taxon>
        <taxon>Pseudomonadati</taxon>
        <taxon>Pseudomonadota</taxon>
        <taxon>Gammaproteobacteria</taxon>
        <taxon>Pseudomonadales</taxon>
        <taxon>Marinobacteraceae</taxon>
        <taxon>Marinobacter</taxon>
    </lineage>
</organism>
<evidence type="ECO:0000259" key="5">
    <source>
        <dbReference type="PROSITE" id="PS51007"/>
    </source>
</evidence>
<keyword evidence="2 4" id="KW-0479">Metal-binding</keyword>
<keyword evidence="1 4" id="KW-0349">Heme</keyword>
<dbReference type="PROSITE" id="PS51007">
    <property type="entry name" value="CYTC"/>
    <property type="match status" value="1"/>
</dbReference>
<protein>
    <recommendedName>
        <fullName evidence="5">Cytochrome c domain-containing protein</fullName>
    </recommendedName>
</protein>
<accession>A0ABQ3B6N6</accession>
<dbReference type="EMBL" id="BMXV01000006">
    <property type="protein sequence ID" value="GGY78159.1"/>
    <property type="molecule type" value="Genomic_DNA"/>
</dbReference>
<sequence>MTREWLMSALISRLKAWPRRLLVLVLLITPVTVASEDGIDEADLSNLVLQDCGSCHGMTLRGGLGPPLRPDDLERMSAGAVAALIREGVPGTAMPPWKALLSEPEIVWISERLKSGALIKGPQE</sequence>
<feature type="domain" description="Cytochrome c" evidence="5">
    <location>
        <begin position="39"/>
        <end position="117"/>
    </location>
</feature>
<keyword evidence="3 4" id="KW-0408">Iron</keyword>
<dbReference type="SUPFAM" id="SSF46626">
    <property type="entry name" value="Cytochrome c"/>
    <property type="match status" value="1"/>
</dbReference>
<evidence type="ECO:0000256" key="2">
    <source>
        <dbReference type="ARBA" id="ARBA00022723"/>
    </source>
</evidence>
<comment type="caution">
    <text evidence="6">The sequence shown here is derived from an EMBL/GenBank/DDBJ whole genome shotgun (WGS) entry which is preliminary data.</text>
</comment>
<evidence type="ECO:0000256" key="1">
    <source>
        <dbReference type="ARBA" id="ARBA00022617"/>
    </source>
</evidence>
<evidence type="ECO:0000256" key="3">
    <source>
        <dbReference type="ARBA" id="ARBA00023004"/>
    </source>
</evidence>
<proteinExistence type="predicted"/>
<evidence type="ECO:0000313" key="6">
    <source>
        <dbReference type="EMBL" id="GGY78159.1"/>
    </source>
</evidence>
<dbReference type="InterPro" id="IPR036909">
    <property type="entry name" value="Cyt_c-like_dom_sf"/>
</dbReference>
<dbReference type="InterPro" id="IPR009056">
    <property type="entry name" value="Cyt_c-like_dom"/>
</dbReference>
<reference evidence="7" key="1">
    <citation type="journal article" date="2019" name="Int. J. Syst. Evol. Microbiol.">
        <title>The Global Catalogue of Microorganisms (GCM) 10K type strain sequencing project: providing services to taxonomists for standard genome sequencing and annotation.</title>
        <authorList>
            <consortium name="The Broad Institute Genomics Platform"/>
            <consortium name="The Broad Institute Genome Sequencing Center for Infectious Disease"/>
            <person name="Wu L."/>
            <person name="Ma J."/>
        </authorList>
    </citation>
    <scope>NUCLEOTIDE SEQUENCE [LARGE SCALE GENOMIC DNA]</scope>
    <source>
        <strain evidence="7">KCTC 22280</strain>
    </source>
</reference>
<dbReference type="Gene3D" id="1.10.760.10">
    <property type="entry name" value="Cytochrome c-like domain"/>
    <property type="match status" value="1"/>
</dbReference>
<dbReference type="Proteomes" id="UP000601597">
    <property type="component" value="Unassembled WGS sequence"/>
</dbReference>
<dbReference type="Pfam" id="PF13442">
    <property type="entry name" value="Cytochrome_CBB3"/>
    <property type="match status" value="1"/>
</dbReference>
<evidence type="ECO:0000313" key="7">
    <source>
        <dbReference type="Proteomes" id="UP000601597"/>
    </source>
</evidence>
<name>A0ABQ3B6N6_9GAMM</name>
<gene>
    <name evidence="6" type="ORF">GCM10007071_26760</name>
</gene>
<evidence type="ECO:0000256" key="4">
    <source>
        <dbReference type="PROSITE-ProRule" id="PRU00433"/>
    </source>
</evidence>
<keyword evidence="7" id="KW-1185">Reference proteome</keyword>